<feature type="transmembrane region" description="Helical" evidence="2">
    <location>
        <begin position="776"/>
        <end position="796"/>
    </location>
</feature>
<feature type="transmembrane region" description="Helical" evidence="2">
    <location>
        <begin position="538"/>
        <end position="561"/>
    </location>
</feature>
<keyword evidence="3" id="KW-0732">Signal</keyword>
<keyword evidence="2" id="KW-1133">Transmembrane helix</keyword>
<evidence type="ECO:0000256" key="1">
    <source>
        <dbReference type="SAM" id="MobiDB-lite"/>
    </source>
</evidence>
<feature type="transmembrane region" description="Helical" evidence="2">
    <location>
        <begin position="39"/>
        <end position="58"/>
    </location>
</feature>
<sequence length="878" mass="99575">MFCFLLIIHICVSRAREIKNEKYPKAIVYHVVLKKLLPLSMSLVLMMAYFISPAAKCLGETYIKYYVFYPERLGPDMAKEYLRCEDLVESSSALLTVCVIFFLFVIYIAPFGKKQVNFNADNGTENNDNSSSPESVNVDEADSSQFVDNLIQFKFPFIQQMTFIGVFVAETQLFKKMENSLSGERNTELAPFYRRFCVVMVSLLSCTLIGYFYYCHYNNYYKDAGLDKHVPTIWFIIIQSSQPLTGMLCSIHFLSRPKADITLFDQVFFCMPGIQNIFLILITITSDEPYNFKSRANSNFEAKESPIGLMGPILMVVWFPLFLYYARKGREVFRSFGEEEEISIGVAPSILFLLSESVGKLEKINHLRKHDAEGCHNCEVSLDEVANLVDTNMLIIIGLSLNIYLEYFFAYTKPPRIIQEILRGNASALETFFFGAEAVNILLLSAFYGMTRELDISKAPILYFAVGRALSIATYVLTIIWTIAFVWHGHYLADEKNLESVLISERVSSLKASFVRLVEKLGLSCCLIVGFKNEKLEWSFGSVMIAILLMAGILLCFAMSLVYKSSGNDWWLPLFSIGDDFLYSIYGLACVTCFGVAKKKTRNIYLTVVFTIVITISILCIVLQAEDNQFPIFWRTYVDGLLTSIPLTVVPLFLVCIAPSIIKRMEKRFVNKTFATHALIECPSVLVAAIPPIVYMNCKSSICAFVEREVAHNEGQDITLENLQECNVIIYTIRPLTSLILGFSVLRGLFGPWYKISMAFRVEVVSSGQGLTKLEFFECFLFFVSAGIAIVMFGLTTEHREEGEIATSAMTVFSFSFLCFIISQLVRIFRFEQGEMKIEQEILDSGGTANDLEKRRHRASSRSSSNMIGEMDFNPGFY</sequence>
<feature type="chain" id="PRO_5040866665" evidence="3">
    <location>
        <begin position="16"/>
        <end position="878"/>
    </location>
</feature>
<feature type="transmembrane region" description="Helical" evidence="2">
    <location>
        <begin position="87"/>
        <end position="109"/>
    </location>
</feature>
<gene>
    <name evidence="4" type="ORF">TL16_g03559</name>
</gene>
<protein>
    <submittedName>
        <fullName evidence="4">Uncharacterized protein</fullName>
    </submittedName>
</protein>
<evidence type="ECO:0000313" key="5">
    <source>
        <dbReference type="Proteomes" id="UP001162640"/>
    </source>
</evidence>
<feature type="signal peptide" evidence="3">
    <location>
        <begin position="1"/>
        <end position="15"/>
    </location>
</feature>
<reference evidence="5" key="1">
    <citation type="journal article" date="2023" name="Commun. Biol.">
        <title>Genome analysis of Parmales, the sister group of diatoms, reveals the evolutionary specialization of diatoms from phago-mixotrophs to photoautotrophs.</title>
        <authorList>
            <person name="Ban H."/>
            <person name="Sato S."/>
            <person name="Yoshikawa S."/>
            <person name="Yamada K."/>
            <person name="Nakamura Y."/>
            <person name="Ichinomiya M."/>
            <person name="Sato N."/>
            <person name="Blanc-Mathieu R."/>
            <person name="Endo H."/>
            <person name="Kuwata A."/>
            <person name="Ogata H."/>
        </authorList>
    </citation>
    <scope>NUCLEOTIDE SEQUENCE [LARGE SCALE GENOMIC DNA]</scope>
</reference>
<evidence type="ECO:0000256" key="3">
    <source>
        <dbReference type="SAM" id="SignalP"/>
    </source>
</evidence>
<feature type="transmembrane region" description="Helical" evidence="2">
    <location>
        <begin position="604"/>
        <end position="625"/>
    </location>
</feature>
<feature type="transmembrane region" description="Helical" evidence="2">
    <location>
        <begin position="157"/>
        <end position="174"/>
    </location>
</feature>
<evidence type="ECO:0000256" key="2">
    <source>
        <dbReference type="SAM" id="Phobius"/>
    </source>
</evidence>
<feature type="transmembrane region" description="Helical" evidence="2">
    <location>
        <begin position="581"/>
        <end position="597"/>
    </location>
</feature>
<organism evidence="4 5">
    <name type="scientific">Triparma laevis f. inornata</name>
    <dbReference type="NCBI Taxonomy" id="1714386"/>
    <lineage>
        <taxon>Eukaryota</taxon>
        <taxon>Sar</taxon>
        <taxon>Stramenopiles</taxon>
        <taxon>Ochrophyta</taxon>
        <taxon>Bolidophyceae</taxon>
        <taxon>Parmales</taxon>
        <taxon>Triparmaceae</taxon>
        <taxon>Triparma</taxon>
    </lineage>
</organism>
<dbReference type="Proteomes" id="UP001162640">
    <property type="component" value="Unassembled WGS sequence"/>
</dbReference>
<proteinExistence type="predicted"/>
<feature type="transmembrane region" description="Helical" evidence="2">
    <location>
        <begin position="233"/>
        <end position="255"/>
    </location>
</feature>
<feature type="transmembrane region" description="Helical" evidence="2">
    <location>
        <begin position="645"/>
        <end position="662"/>
    </location>
</feature>
<feature type="transmembrane region" description="Helical" evidence="2">
    <location>
        <begin position="195"/>
        <end position="213"/>
    </location>
</feature>
<dbReference type="AlphaFoldDB" id="A0A9W7A3J3"/>
<feature type="transmembrane region" description="Helical" evidence="2">
    <location>
        <begin position="267"/>
        <end position="286"/>
    </location>
</feature>
<accession>A0A9W7A3J3</accession>
<feature type="transmembrane region" description="Helical" evidence="2">
    <location>
        <begin position="306"/>
        <end position="326"/>
    </location>
</feature>
<comment type="caution">
    <text evidence="4">The sequence shown here is derived from an EMBL/GenBank/DDBJ whole genome shotgun (WGS) entry which is preliminary data.</text>
</comment>
<keyword evidence="2" id="KW-0812">Transmembrane</keyword>
<name>A0A9W7A3J3_9STRA</name>
<feature type="transmembrane region" description="Helical" evidence="2">
    <location>
        <begin position="431"/>
        <end position="449"/>
    </location>
</feature>
<feature type="transmembrane region" description="Helical" evidence="2">
    <location>
        <begin position="461"/>
        <end position="487"/>
    </location>
</feature>
<keyword evidence="2" id="KW-0472">Membrane</keyword>
<dbReference type="EMBL" id="BLQM01000095">
    <property type="protein sequence ID" value="GMH62816.1"/>
    <property type="molecule type" value="Genomic_DNA"/>
</dbReference>
<feature type="region of interest" description="Disordered" evidence="1">
    <location>
        <begin position="851"/>
        <end position="878"/>
    </location>
</feature>
<feature type="transmembrane region" description="Helical" evidence="2">
    <location>
        <begin position="808"/>
        <end position="829"/>
    </location>
</feature>
<evidence type="ECO:0000313" key="4">
    <source>
        <dbReference type="EMBL" id="GMH62816.1"/>
    </source>
</evidence>